<keyword evidence="7" id="KW-0255">Endonuclease</keyword>
<name>A0A0D0SE07_STAGA</name>
<dbReference type="RefSeq" id="WP_042740117.1">
    <property type="nucleotide sequence ID" value="NZ_BKAX01000016.1"/>
</dbReference>
<organism evidence="7 8">
    <name type="scientific">Staphylococcus gallinarum</name>
    <dbReference type="NCBI Taxonomy" id="1293"/>
    <lineage>
        <taxon>Bacteria</taxon>
        <taxon>Bacillati</taxon>
        <taxon>Bacillota</taxon>
        <taxon>Bacilli</taxon>
        <taxon>Bacillales</taxon>
        <taxon>Staphylococcaceae</taxon>
        <taxon>Staphylococcus</taxon>
    </lineage>
</organism>
<dbReference type="GO" id="GO:0005829">
    <property type="term" value="C:cytosol"/>
    <property type="evidence" value="ECO:0007669"/>
    <property type="project" value="TreeGrafter"/>
</dbReference>
<dbReference type="PANTHER" id="PTHR41286">
    <property type="entry name" value="HNH NUCLEASE YAJD-RELATED"/>
    <property type="match status" value="1"/>
</dbReference>
<gene>
    <name evidence="7" type="ORF">NCTC12195_03548</name>
    <name evidence="6" type="ORF">SGA02_28310</name>
</gene>
<dbReference type="Proteomes" id="UP000255277">
    <property type="component" value="Unassembled WGS sequence"/>
</dbReference>
<keyword evidence="2" id="KW-0378">Hydrolase</keyword>
<dbReference type="PANTHER" id="PTHR41286:SF1">
    <property type="entry name" value="HNH NUCLEASE YAJD-RELATED"/>
    <property type="match status" value="1"/>
</dbReference>
<evidence type="ECO:0000256" key="2">
    <source>
        <dbReference type="ARBA" id="ARBA00022801"/>
    </source>
</evidence>
<dbReference type="GO" id="GO:0008270">
    <property type="term" value="F:zinc ion binding"/>
    <property type="evidence" value="ECO:0007669"/>
    <property type="project" value="InterPro"/>
</dbReference>
<reference evidence="6 9" key="2">
    <citation type="submission" date="2019-07" db="EMBL/GenBank/DDBJ databases">
        <title>Whole genome shotgun sequence of Staphylococcus gallinarum NBRC 109767.</title>
        <authorList>
            <person name="Hosoyama A."/>
            <person name="Uohara A."/>
            <person name="Ohji S."/>
            <person name="Ichikawa N."/>
        </authorList>
    </citation>
    <scope>NUCLEOTIDE SEQUENCE [LARGE SCALE GENOMIC DNA]</scope>
    <source>
        <strain evidence="6 9">NBRC 109767</strain>
    </source>
</reference>
<dbReference type="STRING" id="1293.SH09_13340"/>
<proteinExistence type="inferred from homology"/>
<dbReference type="CDD" id="cd00085">
    <property type="entry name" value="HNHc"/>
    <property type="match status" value="1"/>
</dbReference>
<evidence type="ECO:0000256" key="1">
    <source>
        <dbReference type="ARBA" id="ARBA00022722"/>
    </source>
</evidence>
<evidence type="ECO:0000256" key="4">
    <source>
        <dbReference type="ARBA" id="ARBA00040194"/>
    </source>
</evidence>
<sequence length="134" mass="16285">MKEVNTIPLKKCNKVNCNKLIDFKESYCDEHRHLKNEYKKNYDSLRYERDKMFVRFYNSKQWKDTRRTVMFRDDNLCQNCLRNGLYTKANVVDHVIEVKDDYDKRLDTDNLEALCHECHNNKTIREKKRRAGEG</sequence>
<dbReference type="EMBL" id="BKAX01000016">
    <property type="protein sequence ID" value="GEQ07003.1"/>
    <property type="molecule type" value="Genomic_DNA"/>
</dbReference>
<dbReference type="Gene3D" id="1.10.30.50">
    <property type="match status" value="1"/>
</dbReference>
<dbReference type="GO" id="GO:0016787">
    <property type="term" value="F:hydrolase activity"/>
    <property type="evidence" value="ECO:0007669"/>
    <property type="project" value="UniProtKB-KW"/>
</dbReference>
<evidence type="ECO:0000313" key="7">
    <source>
        <dbReference type="EMBL" id="SUM34040.1"/>
    </source>
</evidence>
<keyword evidence="9" id="KW-1185">Reference proteome</keyword>
<dbReference type="AlphaFoldDB" id="A0A0D0SE07"/>
<dbReference type="GO" id="GO:0003676">
    <property type="term" value="F:nucleic acid binding"/>
    <property type="evidence" value="ECO:0007669"/>
    <property type="project" value="InterPro"/>
</dbReference>
<feature type="domain" description="HNH nuclease" evidence="5">
    <location>
        <begin position="64"/>
        <end position="120"/>
    </location>
</feature>
<dbReference type="InterPro" id="IPR002711">
    <property type="entry name" value="HNH"/>
</dbReference>
<keyword evidence="1" id="KW-0540">Nuclease</keyword>
<protein>
    <recommendedName>
        <fullName evidence="4">Putative HNH nuclease YajD</fullName>
    </recommendedName>
</protein>
<dbReference type="EMBL" id="UHDK01000001">
    <property type="protein sequence ID" value="SUM34040.1"/>
    <property type="molecule type" value="Genomic_DNA"/>
</dbReference>
<dbReference type="Pfam" id="PF01844">
    <property type="entry name" value="HNH"/>
    <property type="match status" value="1"/>
</dbReference>
<evidence type="ECO:0000313" key="6">
    <source>
        <dbReference type="EMBL" id="GEQ07003.1"/>
    </source>
</evidence>
<dbReference type="Proteomes" id="UP000321057">
    <property type="component" value="Unassembled WGS sequence"/>
</dbReference>
<dbReference type="SMART" id="SM00507">
    <property type="entry name" value="HNHc"/>
    <property type="match status" value="1"/>
</dbReference>
<dbReference type="GO" id="GO:0004519">
    <property type="term" value="F:endonuclease activity"/>
    <property type="evidence" value="ECO:0007669"/>
    <property type="project" value="UniProtKB-KW"/>
</dbReference>
<dbReference type="OrthoDB" id="9811997at2"/>
<accession>A0A0D0SE07</accession>
<evidence type="ECO:0000259" key="5">
    <source>
        <dbReference type="SMART" id="SM00507"/>
    </source>
</evidence>
<reference evidence="7 8" key="1">
    <citation type="submission" date="2018-06" db="EMBL/GenBank/DDBJ databases">
        <authorList>
            <consortium name="Pathogen Informatics"/>
            <person name="Doyle S."/>
        </authorList>
    </citation>
    <scope>NUCLEOTIDE SEQUENCE [LARGE SCALE GENOMIC DNA]</scope>
    <source>
        <strain evidence="7 8">NCTC12195</strain>
    </source>
</reference>
<comment type="similarity">
    <text evidence="3">Belongs to the HNH nuclease family.</text>
</comment>
<evidence type="ECO:0000256" key="3">
    <source>
        <dbReference type="ARBA" id="ARBA00038412"/>
    </source>
</evidence>
<evidence type="ECO:0000313" key="8">
    <source>
        <dbReference type="Proteomes" id="UP000255277"/>
    </source>
</evidence>
<dbReference type="InterPro" id="IPR003615">
    <property type="entry name" value="HNH_nuc"/>
</dbReference>
<evidence type="ECO:0000313" key="9">
    <source>
        <dbReference type="Proteomes" id="UP000321057"/>
    </source>
</evidence>